<dbReference type="AlphaFoldDB" id="A0ABD4EE69"/>
<evidence type="ECO:0000256" key="1">
    <source>
        <dbReference type="SAM" id="MobiDB-lite"/>
    </source>
</evidence>
<reference evidence="2 3" key="1">
    <citation type="submission" date="2016-01" db="EMBL/GenBank/DDBJ databases">
        <authorList>
            <person name="Mitreva M."/>
            <person name="Pepin K.H."/>
            <person name="Mihindukulasuriya K.A."/>
            <person name="Fulton R."/>
            <person name="Fronick C."/>
            <person name="O'Laughlin M."/>
            <person name="Miner T."/>
            <person name="Herter B."/>
            <person name="Rosa B.A."/>
            <person name="Cordes M."/>
            <person name="Tomlinson C."/>
            <person name="Wollam A."/>
            <person name="Palsikar V.B."/>
            <person name="Mardis E.R."/>
            <person name="Wilson R.K."/>
        </authorList>
    </citation>
    <scope>NUCLEOTIDE SEQUENCE [LARGE SCALE GENOMIC DNA]</scope>
    <source>
        <strain evidence="2 3">MJR7738</strain>
    </source>
</reference>
<gene>
    <name evidence="2" type="ORF">HMPREF3225_01763</name>
</gene>
<protein>
    <submittedName>
        <fullName evidence="2">Uncharacterized protein</fullName>
    </submittedName>
</protein>
<feature type="region of interest" description="Disordered" evidence="1">
    <location>
        <begin position="1"/>
        <end position="28"/>
    </location>
</feature>
<dbReference type="Proteomes" id="UP000070063">
    <property type="component" value="Unassembled WGS sequence"/>
</dbReference>
<evidence type="ECO:0000313" key="2">
    <source>
        <dbReference type="EMBL" id="KXA37282.1"/>
    </source>
</evidence>
<sequence length="78" mass="8968">MTGALTERKAKRISPNKASWGAGPQQREFREEIQQAKQVGVRGPNKKAFKKKGYKQSRLGYLKLSPYQVSQQYKEAQR</sequence>
<accession>A0ABD4EE69</accession>
<comment type="caution">
    <text evidence="2">The sequence shown here is derived from an EMBL/GenBank/DDBJ whole genome shotgun (WGS) entry which is preliminary data.</text>
</comment>
<organism evidence="2 3">
    <name type="scientific">Staphylococcus lugdunensis</name>
    <dbReference type="NCBI Taxonomy" id="28035"/>
    <lineage>
        <taxon>Bacteria</taxon>
        <taxon>Bacillati</taxon>
        <taxon>Bacillota</taxon>
        <taxon>Bacilli</taxon>
        <taxon>Bacillales</taxon>
        <taxon>Staphylococcaceae</taxon>
        <taxon>Staphylococcus</taxon>
    </lineage>
</organism>
<evidence type="ECO:0000313" key="3">
    <source>
        <dbReference type="Proteomes" id="UP000070063"/>
    </source>
</evidence>
<dbReference type="EMBL" id="LRQI01000077">
    <property type="protein sequence ID" value="KXA37282.1"/>
    <property type="molecule type" value="Genomic_DNA"/>
</dbReference>
<proteinExistence type="predicted"/>
<name>A0ABD4EE69_STALU</name>